<dbReference type="Proteomes" id="UP001163046">
    <property type="component" value="Unassembled WGS sequence"/>
</dbReference>
<protein>
    <submittedName>
        <fullName evidence="1">Uncharacterized protein</fullName>
    </submittedName>
</protein>
<reference evidence="1" key="1">
    <citation type="submission" date="2023-01" db="EMBL/GenBank/DDBJ databases">
        <title>Genome assembly of the deep-sea coral Lophelia pertusa.</title>
        <authorList>
            <person name="Herrera S."/>
            <person name="Cordes E."/>
        </authorList>
    </citation>
    <scope>NUCLEOTIDE SEQUENCE</scope>
    <source>
        <strain evidence="1">USNM1676648</strain>
        <tissue evidence="1">Polyp</tissue>
    </source>
</reference>
<dbReference type="AlphaFoldDB" id="A0A9X0CDG2"/>
<keyword evidence="2" id="KW-1185">Reference proteome</keyword>
<evidence type="ECO:0000313" key="2">
    <source>
        <dbReference type="Proteomes" id="UP001163046"/>
    </source>
</evidence>
<evidence type="ECO:0000313" key="1">
    <source>
        <dbReference type="EMBL" id="KAJ7326040.1"/>
    </source>
</evidence>
<sequence length="122" mass="14141">MSVICQQPQVSSSTKDWTLVMKLRMRNGSISFNEKDAVWNEKWRPPDGLLAELSEKWVNVAEAELEIYHVEDTRAIRVEIKDTSKNSLFPAMVVNVFNEAYRYCFPVGMSPDQKQIEWPDSD</sequence>
<name>A0A9X0CDG2_9CNID</name>
<dbReference type="EMBL" id="MU827805">
    <property type="protein sequence ID" value="KAJ7326040.1"/>
    <property type="molecule type" value="Genomic_DNA"/>
</dbReference>
<gene>
    <name evidence="1" type="ORF">OS493_028763</name>
</gene>
<comment type="caution">
    <text evidence="1">The sequence shown here is derived from an EMBL/GenBank/DDBJ whole genome shotgun (WGS) entry which is preliminary data.</text>
</comment>
<accession>A0A9X0CDG2</accession>
<proteinExistence type="predicted"/>
<organism evidence="1 2">
    <name type="scientific">Desmophyllum pertusum</name>
    <dbReference type="NCBI Taxonomy" id="174260"/>
    <lineage>
        <taxon>Eukaryota</taxon>
        <taxon>Metazoa</taxon>
        <taxon>Cnidaria</taxon>
        <taxon>Anthozoa</taxon>
        <taxon>Hexacorallia</taxon>
        <taxon>Scleractinia</taxon>
        <taxon>Caryophylliina</taxon>
        <taxon>Caryophylliidae</taxon>
        <taxon>Desmophyllum</taxon>
    </lineage>
</organism>